<dbReference type="InterPro" id="IPR013762">
    <property type="entry name" value="Integrase-like_cat_sf"/>
</dbReference>
<accession>A0A6G0ID76</accession>
<dbReference type="GO" id="GO:0003677">
    <property type="term" value="F:DNA binding"/>
    <property type="evidence" value="ECO:0007669"/>
    <property type="project" value="InterPro"/>
</dbReference>
<gene>
    <name evidence="2" type="ORF">D5F01_LYC11150</name>
</gene>
<dbReference type="GO" id="GO:0015074">
    <property type="term" value="P:DNA integration"/>
    <property type="evidence" value="ECO:0007669"/>
    <property type="project" value="InterPro"/>
</dbReference>
<dbReference type="Proteomes" id="UP000424527">
    <property type="component" value="Unassembled WGS sequence"/>
</dbReference>
<dbReference type="EMBL" id="REGW02000011">
    <property type="protein sequence ID" value="KAE8289449.1"/>
    <property type="molecule type" value="Genomic_DNA"/>
</dbReference>
<keyword evidence="1" id="KW-0233">DNA recombination</keyword>
<name>A0A6G0ID76_LARCR</name>
<dbReference type="GO" id="GO:0006310">
    <property type="term" value="P:DNA recombination"/>
    <property type="evidence" value="ECO:0007669"/>
    <property type="project" value="UniProtKB-KW"/>
</dbReference>
<comment type="caution">
    <text evidence="2">The sequence shown here is derived from an EMBL/GenBank/DDBJ whole genome shotgun (WGS) entry which is preliminary data.</text>
</comment>
<organism evidence="2 3">
    <name type="scientific">Larimichthys crocea</name>
    <name type="common">Large yellow croaker</name>
    <name type="synonym">Pseudosciaena crocea</name>
    <dbReference type="NCBI Taxonomy" id="215358"/>
    <lineage>
        <taxon>Eukaryota</taxon>
        <taxon>Metazoa</taxon>
        <taxon>Chordata</taxon>
        <taxon>Craniata</taxon>
        <taxon>Vertebrata</taxon>
        <taxon>Euteleostomi</taxon>
        <taxon>Actinopterygii</taxon>
        <taxon>Neopterygii</taxon>
        <taxon>Teleostei</taxon>
        <taxon>Neoteleostei</taxon>
        <taxon>Acanthomorphata</taxon>
        <taxon>Eupercaria</taxon>
        <taxon>Sciaenidae</taxon>
        <taxon>Larimichthys</taxon>
    </lineage>
</organism>
<keyword evidence="3" id="KW-1185">Reference proteome</keyword>
<protein>
    <recommendedName>
        <fullName evidence="4">Tyr recombinase domain-containing protein</fullName>
    </recommendedName>
</protein>
<dbReference type="SUPFAM" id="SSF56349">
    <property type="entry name" value="DNA breaking-rejoining enzymes"/>
    <property type="match status" value="1"/>
</dbReference>
<evidence type="ECO:0000256" key="1">
    <source>
        <dbReference type="ARBA" id="ARBA00023172"/>
    </source>
</evidence>
<reference evidence="2 3" key="1">
    <citation type="submission" date="2019-07" db="EMBL/GenBank/DDBJ databases">
        <title>Chromosome genome assembly for large yellow croaker.</title>
        <authorList>
            <person name="Xiao S."/>
        </authorList>
    </citation>
    <scope>NUCLEOTIDE SEQUENCE [LARGE SCALE GENOMIC DNA]</scope>
    <source>
        <strain evidence="2">JMULYC20181020</strain>
        <tissue evidence="2">Muscle</tissue>
    </source>
</reference>
<dbReference type="InterPro" id="IPR052925">
    <property type="entry name" value="Phage_Integrase-like_Recomb"/>
</dbReference>
<sequence length="177" mass="19878">MLLKGLRKAKPRPMPKQIPLTSDLLARCIEPLCKGYLSPSTDKVLESMFLLAFFGFLRCSEFTASTLLYDPSCHASLSDISVLSSDTLIHFLKRSKTNQSGQPQPVYLYRLNSLLSLIPLELYSGHSFRIRAASTASRQGIPDNITKILGHWSWTAYLAYVRNDLNNVRKAHALFSS</sequence>
<evidence type="ECO:0000313" key="3">
    <source>
        <dbReference type="Proteomes" id="UP000424527"/>
    </source>
</evidence>
<dbReference type="InterPro" id="IPR011010">
    <property type="entry name" value="DNA_brk_join_enz"/>
</dbReference>
<evidence type="ECO:0008006" key="4">
    <source>
        <dbReference type="Google" id="ProtNLM"/>
    </source>
</evidence>
<dbReference type="Gene3D" id="1.10.443.10">
    <property type="entry name" value="Intergrase catalytic core"/>
    <property type="match status" value="1"/>
</dbReference>
<evidence type="ECO:0000313" key="2">
    <source>
        <dbReference type="EMBL" id="KAE8289449.1"/>
    </source>
</evidence>
<proteinExistence type="predicted"/>
<dbReference type="PANTHER" id="PTHR34605">
    <property type="entry name" value="PHAGE_INTEGRASE DOMAIN-CONTAINING PROTEIN"/>
    <property type="match status" value="1"/>
</dbReference>
<dbReference type="PANTHER" id="PTHR34605:SF3">
    <property type="entry name" value="P CELL-TYPE AGGLUTINATION PROTEIN MAP4-LIKE-RELATED"/>
    <property type="match status" value="1"/>
</dbReference>
<dbReference type="AlphaFoldDB" id="A0A6G0ID76"/>